<dbReference type="CDD" id="cd00293">
    <property type="entry name" value="USP-like"/>
    <property type="match status" value="1"/>
</dbReference>
<sequence>MTRILIAIDGSEPSEKALDFALDRHADADLVAVAVLDPTAYVQGSADLILPDTESWREDAEEGVKAVLESAADRAGTHGIDLETEMVYGAPARSIVEYADDHDVDQIIVGSHGRDGVSRVLLGSVAETVVRRSSVPVTVVR</sequence>
<name>A0A2I8VNF5_9EURY</name>
<evidence type="ECO:0000259" key="2">
    <source>
        <dbReference type="Pfam" id="PF00582"/>
    </source>
</evidence>
<organism evidence="3 4">
    <name type="scientific">Salinigranum rubrum</name>
    <dbReference type="NCBI Taxonomy" id="755307"/>
    <lineage>
        <taxon>Archaea</taxon>
        <taxon>Methanobacteriati</taxon>
        <taxon>Methanobacteriota</taxon>
        <taxon>Stenosarchaea group</taxon>
        <taxon>Halobacteria</taxon>
        <taxon>Halobacteriales</taxon>
        <taxon>Haloferacaceae</taxon>
        <taxon>Salinigranum</taxon>
    </lineage>
</organism>
<evidence type="ECO:0000256" key="1">
    <source>
        <dbReference type="ARBA" id="ARBA00008791"/>
    </source>
</evidence>
<dbReference type="PRINTS" id="PR01438">
    <property type="entry name" value="UNVRSLSTRESS"/>
</dbReference>
<evidence type="ECO:0000313" key="4">
    <source>
        <dbReference type="Proteomes" id="UP000236584"/>
    </source>
</evidence>
<reference evidence="3 4" key="1">
    <citation type="submission" date="2018-01" db="EMBL/GenBank/DDBJ databases">
        <title>Complete genome sequence of Salinigranum rubrum GX10T, an extremely halophilic archaeon isolated from a marine solar saltern.</title>
        <authorList>
            <person name="Han S."/>
        </authorList>
    </citation>
    <scope>NUCLEOTIDE SEQUENCE [LARGE SCALE GENOMIC DNA]</scope>
    <source>
        <strain evidence="3 4">GX10</strain>
    </source>
</reference>
<dbReference type="RefSeq" id="WP_103427159.1">
    <property type="nucleotide sequence ID" value="NZ_CP026309.1"/>
</dbReference>
<dbReference type="Gene3D" id="3.40.50.620">
    <property type="entry name" value="HUPs"/>
    <property type="match status" value="1"/>
</dbReference>
<feature type="domain" description="UspA" evidence="2">
    <location>
        <begin position="2"/>
        <end position="141"/>
    </location>
</feature>
<evidence type="ECO:0000313" key="3">
    <source>
        <dbReference type="EMBL" id="AUV83470.1"/>
    </source>
</evidence>
<dbReference type="InterPro" id="IPR006016">
    <property type="entry name" value="UspA"/>
</dbReference>
<gene>
    <name evidence="3" type="ORF">C2R22_18980</name>
</gene>
<dbReference type="PANTHER" id="PTHR46268">
    <property type="entry name" value="STRESS RESPONSE PROTEIN NHAX"/>
    <property type="match status" value="1"/>
</dbReference>
<dbReference type="InterPro" id="IPR006015">
    <property type="entry name" value="Universal_stress_UspA"/>
</dbReference>
<dbReference type="AlphaFoldDB" id="A0A2I8VNF5"/>
<dbReference type="InterPro" id="IPR014729">
    <property type="entry name" value="Rossmann-like_a/b/a_fold"/>
</dbReference>
<dbReference type="OrthoDB" id="105697at2157"/>
<accession>A0A2I8VNF5</accession>
<dbReference type="EMBL" id="CP026309">
    <property type="protein sequence ID" value="AUV83470.1"/>
    <property type="molecule type" value="Genomic_DNA"/>
</dbReference>
<dbReference type="PANTHER" id="PTHR46268:SF24">
    <property type="entry name" value="UNIVERSAL STRESS PROTEIN"/>
    <property type="match status" value="1"/>
</dbReference>
<dbReference type="SUPFAM" id="SSF52402">
    <property type="entry name" value="Adenine nucleotide alpha hydrolases-like"/>
    <property type="match status" value="1"/>
</dbReference>
<dbReference type="Proteomes" id="UP000236584">
    <property type="component" value="Chromosome"/>
</dbReference>
<comment type="similarity">
    <text evidence="1">Belongs to the universal stress protein A family.</text>
</comment>
<dbReference type="GeneID" id="35594222"/>
<keyword evidence="4" id="KW-1185">Reference proteome</keyword>
<protein>
    <submittedName>
        <fullName evidence="3">Universal stress protein UspA</fullName>
    </submittedName>
</protein>
<dbReference type="Pfam" id="PF00582">
    <property type="entry name" value="Usp"/>
    <property type="match status" value="1"/>
</dbReference>
<proteinExistence type="inferred from homology"/>
<dbReference type="KEGG" id="srub:C2R22_18980"/>